<reference evidence="3" key="1">
    <citation type="journal article" date="2013" name="Ind. Biotechnol.">
        <title>Comparative genomics analysis of Trichoderma reesei strains.</title>
        <authorList>
            <person name="Koike H."/>
            <person name="Aerts A."/>
            <person name="LaButti K."/>
            <person name="Grigoriev I.V."/>
            <person name="Baker S.E."/>
        </authorList>
    </citation>
    <scope>NUCLEOTIDE SEQUENCE [LARGE SCALE GENOMIC DNA]</scope>
    <source>
        <strain evidence="3">ATCC 56765 / BCRC 32924 / NRRL 11460 / Rut C-30</strain>
    </source>
</reference>
<proteinExistence type="predicted"/>
<organism evidence="2 3">
    <name type="scientific">Hypocrea jecorina (strain ATCC 56765 / BCRC 32924 / NRRL 11460 / Rut C-30)</name>
    <name type="common">Trichoderma reesei</name>
    <dbReference type="NCBI Taxonomy" id="1344414"/>
    <lineage>
        <taxon>Eukaryota</taxon>
        <taxon>Fungi</taxon>
        <taxon>Dikarya</taxon>
        <taxon>Ascomycota</taxon>
        <taxon>Pezizomycotina</taxon>
        <taxon>Sordariomycetes</taxon>
        <taxon>Hypocreomycetidae</taxon>
        <taxon>Hypocreales</taxon>
        <taxon>Hypocreaceae</taxon>
        <taxon>Trichoderma</taxon>
    </lineage>
</organism>
<dbReference type="EMBL" id="KI911143">
    <property type="protein sequence ID" value="ETS03478.1"/>
    <property type="molecule type" value="Genomic_DNA"/>
</dbReference>
<dbReference type="KEGG" id="trr:M419DRAFT_7399"/>
<dbReference type="AlphaFoldDB" id="A0A024SEI1"/>
<dbReference type="Proteomes" id="UP000024376">
    <property type="component" value="Unassembled WGS sequence"/>
</dbReference>
<feature type="region of interest" description="Disordered" evidence="1">
    <location>
        <begin position="16"/>
        <end position="69"/>
    </location>
</feature>
<evidence type="ECO:0000313" key="2">
    <source>
        <dbReference type="EMBL" id="ETS03478.1"/>
    </source>
</evidence>
<dbReference type="HOGENOM" id="CLU_2777721_0_0_1"/>
<evidence type="ECO:0000313" key="3">
    <source>
        <dbReference type="Proteomes" id="UP000024376"/>
    </source>
</evidence>
<sequence length="69" mass="7412">MAVAHASDSMYLELPADTLSPSPVVHPTQILTATPRPLRMEPITGTRSQSHHTFISPEVLSTMGPSSDD</sequence>
<protein>
    <submittedName>
        <fullName evidence="2">Uncharacterized protein</fullName>
    </submittedName>
</protein>
<name>A0A024SEI1_HYPJR</name>
<accession>A0A024SEI1</accession>
<evidence type="ECO:0000256" key="1">
    <source>
        <dbReference type="SAM" id="MobiDB-lite"/>
    </source>
</evidence>
<gene>
    <name evidence="2" type="ORF">M419DRAFT_7399</name>
</gene>